<evidence type="ECO:0000256" key="1">
    <source>
        <dbReference type="SAM" id="MobiDB-lite"/>
    </source>
</evidence>
<dbReference type="AlphaFoldDB" id="A0AAW2ZHP0"/>
<feature type="region of interest" description="Disordered" evidence="1">
    <location>
        <begin position="56"/>
        <end position="85"/>
    </location>
</feature>
<reference evidence="2 3" key="1">
    <citation type="submission" date="2024-03" db="EMBL/GenBank/DDBJ databases">
        <title>The Acrasis kona genome and developmental transcriptomes reveal deep origins of eukaryotic multicellular pathways.</title>
        <authorList>
            <person name="Sheikh S."/>
            <person name="Fu C.-J."/>
            <person name="Brown M.W."/>
            <person name="Baldauf S.L."/>
        </authorList>
    </citation>
    <scope>NUCLEOTIDE SEQUENCE [LARGE SCALE GENOMIC DNA]</scope>
    <source>
        <strain evidence="2 3">ATCC MYA-3509</strain>
    </source>
</reference>
<proteinExistence type="predicted"/>
<dbReference type="Proteomes" id="UP001431209">
    <property type="component" value="Unassembled WGS sequence"/>
</dbReference>
<evidence type="ECO:0000313" key="3">
    <source>
        <dbReference type="Proteomes" id="UP001431209"/>
    </source>
</evidence>
<keyword evidence="3" id="KW-1185">Reference proteome</keyword>
<evidence type="ECO:0000313" key="2">
    <source>
        <dbReference type="EMBL" id="KAL0488167.1"/>
    </source>
</evidence>
<accession>A0AAW2ZHP0</accession>
<gene>
    <name evidence="2" type="ORF">AKO1_015380</name>
</gene>
<dbReference type="EMBL" id="JAOPGA020001411">
    <property type="protein sequence ID" value="KAL0488167.1"/>
    <property type="molecule type" value="Genomic_DNA"/>
</dbReference>
<sequence>MKNRLTDEKCLEYISQYRKSAENDEKRCYFEMIKERLNEKSSPEVDDEMVASFIKNEGFGDDSDDDEEMNTVENQTQRTSAKEVGHNVRTCHNVKTLKRKTTESEQPLIFNNDLNSLGTPLYQTNEDSFPLVFVNREDEAFYIVDNLISSCQTSHGNLVFIAQMNGTGKTAIVENLLNVMSRSEQWVVLQEKYKSMSIESQRLLNIKTSMRINLLMTRMEIKQSENVGERRRALVDFLLETLDEVGIRVELDCEANHTIYGVVECLTDQYPHLNFLFHWDELEAYTKMKPGPNNPQDQLSSFYEFWEFLVPTLRHPKVYHICTSKDPAFALIGLGFLSLRDGISVSPSQNRAVYLKSLSIDHIRQICNDSVVRRNQQIKTIIEFLYDRGLKQEDYKFFLENVKLRTGGFPRMIRYALMVCCENYDKDISLNSESNILEALDGVVYKKVRELCKLELNIKSICQPFVRLVMLMASIGISVDKDYKIIINSRELPIVRLFAITGVFTEPEGQDRLKVVIPKYMSMVYNNLYSHPSQLSHGLIGTNLAVDQGTAFEMVFVISLMCRIHESSIIGVNNTWGELVPLFNDSLIVGDLKVNLSRESDFIRQLPKVSKQGDPGMSHQMLQKIQSHGWSQTVQKFAFVQIFNLLLPPGYIGIPAKMSGSCDSFVKAAELVTIGNAVKFEKITTLSTVKEEIEKGRIIIQVNNQMQFVLVVFCLEFEENISRHLVNDRLTLTAGRWFFGKDEMENYDCSVSYRSLPEMTADDMDDKIEHQCKDVDKKHLMIEIPERMEVILVHRKAVSEVVGQENLDTIIQELKNKVTNKQLSDRIMRVMEFITPVYYSER</sequence>
<comment type="caution">
    <text evidence="2">The sequence shown here is derived from an EMBL/GenBank/DDBJ whole genome shotgun (WGS) entry which is preliminary data.</text>
</comment>
<organism evidence="2 3">
    <name type="scientific">Acrasis kona</name>
    <dbReference type="NCBI Taxonomy" id="1008807"/>
    <lineage>
        <taxon>Eukaryota</taxon>
        <taxon>Discoba</taxon>
        <taxon>Heterolobosea</taxon>
        <taxon>Tetramitia</taxon>
        <taxon>Eutetramitia</taxon>
        <taxon>Acrasidae</taxon>
        <taxon>Acrasis</taxon>
    </lineage>
</organism>
<feature type="compositionally biased region" description="Acidic residues" evidence="1">
    <location>
        <begin position="59"/>
        <end position="70"/>
    </location>
</feature>
<name>A0AAW2ZHP0_9EUKA</name>
<protein>
    <submittedName>
        <fullName evidence="2">Origin recognition complex subunit 1</fullName>
    </submittedName>
</protein>